<dbReference type="Proteomes" id="UP001194468">
    <property type="component" value="Unassembled WGS sequence"/>
</dbReference>
<gene>
    <name evidence="1" type="ORF">L210DRAFT_3172512</name>
</gene>
<proteinExistence type="predicted"/>
<name>A0AAD4BYF8_BOLED</name>
<dbReference type="AlphaFoldDB" id="A0AAD4BYF8"/>
<organism evidence="1 2">
    <name type="scientific">Boletus edulis BED1</name>
    <dbReference type="NCBI Taxonomy" id="1328754"/>
    <lineage>
        <taxon>Eukaryota</taxon>
        <taxon>Fungi</taxon>
        <taxon>Dikarya</taxon>
        <taxon>Basidiomycota</taxon>
        <taxon>Agaricomycotina</taxon>
        <taxon>Agaricomycetes</taxon>
        <taxon>Agaricomycetidae</taxon>
        <taxon>Boletales</taxon>
        <taxon>Boletineae</taxon>
        <taxon>Boletaceae</taxon>
        <taxon>Boletoideae</taxon>
        <taxon>Boletus</taxon>
    </lineage>
</organism>
<keyword evidence="2" id="KW-1185">Reference proteome</keyword>
<evidence type="ECO:0000313" key="1">
    <source>
        <dbReference type="EMBL" id="KAF8443331.1"/>
    </source>
</evidence>
<protein>
    <submittedName>
        <fullName evidence="1">Uncharacterized protein</fullName>
    </submittedName>
</protein>
<reference evidence="1" key="1">
    <citation type="submission" date="2019-10" db="EMBL/GenBank/DDBJ databases">
        <authorList>
            <consortium name="DOE Joint Genome Institute"/>
            <person name="Kuo A."/>
            <person name="Miyauchi S."/>
            <person name="Kiss E."/>
            <person name="Drula E."/>
            <person name="Kohler A."/>
            <person name="Sanchez-Garcia M."/>
            <person name="Andreopoulos B."/>
            <person name="Barry K.W."/>
            <person name="Bonito G."/>
            <person name="Buee M."/>
            <person name="Carver A."/>
            <person name="Chen C."/>
            <person name="Cichocki N."/>
            <person name="Clum A."/>
            <person name="Culley D."/>
            <person name="Crous P.W."/>
            <person name="Fauchery L."/>
            <person name="Girlanda M."/>
            <person name="Hayes R."/>
            <person name="Keri Z."/>
            <person name="LaButti K."/>
            <person name="Lipzen A."/>
            <person name="Lombard V."/>
            <person name="Magnuson J."/>
            <person name="Maillard F."/>
            <person name="Morin E."/>
            <person name="Murat C."/>
            <person name="Nolan M."/>
            <person name="Ohm R."/>
            <person name="Pangilinan J."/>
            <person name="Pereira M."/>
            <person name="Perotto S."/>
            <person name="Peter M."/>
            <person name="Riley R."/>
            <person name="Sitrit Y."/>
            <person name="Stielow B."/>
            <person name="Szollosi G."/>
            <person name="Zifcakova L."/>
            <person name="Stursova M."/>
            <person name="Spatafora J.W."/>
            <person name="Tedersoo L."/>
            <person name="Vaario L.-M."/>
            <person name="Yamada A."/>
            <person name="Yan M."/>
            <person name="Wang P."/>
            <person name="Xu J."/>
            <person name="Bruns T."/>
            <person name="Baldrian P."/>
            <person name="Vilgalys R."/>
            <person name="Henrissat B."/>
            <person name="Grigoriev I.V."/>
            <person name="Hibbett D."/>
            <person name="Nagy L.G."/>
            <person name="Martin F.M."/>
        </authorList>
    </citation>
    <scope>NUCLEOTIDE SEQUENCE</scope>
    <source>
        <strain evidence="1">BED1</strain>
    </source>
</reference>
<comment type="caution">
    <text evidence="1">The sequence shown here is derived from an EMBL/GenBank/DDBJ whole genome shotgun (WGS) entry which is preliminary data.</text>
</comment>
<evidence type="ECO:0000313" key="2">
    <source>
        <dbReference type="Proteomes" id="UP001194468"/>
    </source>
</evidence>
<dbReference type="EMBL" id="WHUW01000008">
    <property type="protein sequence ID" value="KAF8443331.1"/>
    <property type="molecule type" value="Genomic_DNA"/>
</dbReference>
<sequence length="139" mass="16047">MELGPRSKPDTIMNDGSERRLCLLRRYIHGWQQYRSGDIVGRGVRRNAETRRQIFAQTKYSRSRLLARLSSNLQLWTSKVNQFSGGPRNFFYDKPTADLNSGHQNTSEKPLPIIFPRIFGLAKFLDHSSDILGVVRRLV</sequence>
<reference evidence="1" key="2">
    <citation type="journal article" date="2020" name="Nat. Commun.">
        <title>Large-scale genome sequencing of mycorrhizal fungi provides insights into the early evolution of symbiotic traits.</title>
        <authorList>
            <person name="Miyauchi S."/>
            <person name="Kiss E."/>
            <person name="Kuo A."/>
            <person name="Drula E."/>
            <person name="Kohler A."/>
            <person name="Sanchez-Garcia M."/>
            <person name="Morin E."/>
            <person name="Andreopoulos B."/>
            <person name="Barry K.W."/>
            <person name="Bonito G."/>
            <person name="Buee M."/>
            <person name="Carver A."/>
            <person name="Chen C."/>
            <person name="Cichocki N."/>
            <person name="Clum A."/>
            <person name="Culley D."/>
            <person name="Crous P.W."/>
            <person name="Fauchery L."/>
            <person name="Girlanda M."/>
            <person name="Hayes R.D."/>
            <person name="Keri Z."/>
            <person name="LaButti K."/>
            <person name="Lipzen A."/>
            <person name="Lombard V."/>
            <person name="Magnuson J."/>
            <person name="Maillard F."/>
            <person name="Murat C."/>
            <person name="Nolan M."/>
            <person name="Ohm R.A."/>
            <person name="Pangilinan J."/>
            <person name="Pereira M.F."/>
            <person name="Perotto S."/>
            <person name="Peter M."/>
            <person name="Pfister S."/>
            <person name="Riley R."/>
            <person name="Sitrit Y."/>
            <person name="Stielow J.B."/>
            <person name="Szollosi G."/>
            <person name="Zifcakova L."/>
            <person name="Stursova M."/>
            <person name="Spatafora J.W."/>
            <person name="Tedersoo L."/>
            <person name="Vaario L.M."/>
            <person name="Yamada A."/>
            <person name="Yan M."/>
            <person name="Wang P."/>
            <person name="Xu J."/>
            <person name="Bruns T."/>
            <person name="Baldrian P."/>
            <person name="Vilgalys R."/>
            <person name="Dunand C."/>
            <person name="Henrissat B."/>
            <person name="Grigoriev I.V."/>
            <person name="Hibbett D."/>
            <person name="Nagy L.G."/>
            <person name="Martin F.M."/>
        </authorList>
    </citation>
    <scope>NUCLEOTIDE SEQUENCE</scope>
    <source>
        <strain evidence="1">BED1</strain>
    </source>
</reference>
<accession>A0AAD4BYF8</accession>